<reference evidence="2" key="1">
    <citation type="submission" date="2022-11" db="UniProtKB">
        <authorList>
            <consortium name="WormBaseParasite"/>
        </authorList>
    </citation>
    <scope>IDENTIFICATION</scope>
</reference>
<accession>A0A914RKX9</accession>
<sequence length="58" mass="6706">MSRERNNPRSLLSSYHRSPAFLQKHHLLGSETLRRCTFHPTNMNHCSTAVEPANSSYH</sequence>
<name>A0A914RKX9_PAREQ</name>
<proteinExistence type="predicted"/>
<organism evidence="1 2">
    <name type="scientific">Parascaris equorum</name>
    <name type="common">Equine roundworm</name>
    <dbReference type="NCBI Taxonomy" id="6256"/>
    <lineage>
        <taxon>Eukaryota</taxon>
        <taxon>Metazoa</taxon>
        <taxon>Ecdysozoa</taxon>
        <taxon>Nematoda</taxon>
        <taxon>Chromadorea</taxon>
        <taxon>Rhabditida</taxon>
        <taxon>Spirurina</taxon>
        <taxon>Ascaridomorpha</taxon>
        <taxon>Ascaridoidea</taxon>
        <taxon>Ascarididae</taxon>
        <taxon>Parascaris</taxon>
    </lineage>
</organism>
<keyword evidence="1" id="KW-1185">Reference proteome</keyword>
<dbReference type="AlphaFoldDB" id="A0A914RKX9"/>
<dbReference type="Proteomes" id="UP000887564">
    <property type="component" value="Unplaced"/>
</dbReference>
<evidence type="ECO:0000313" key="2">
    <source>
        <dbReference type="WBParaSite" id="PEQ_0000250201-mRNA-1"/>
    </source>
</evidence>
<dbReference type="WBParaSite" id="PEQ_0000250201-mRNA-1">
    <property type="protein sequence ID" value="PEQ_0000250201-mRNA-1"/>
    <property type="gene ID" value="PEQ_0000250201"/>
</dbReference>
<evidence type="ECO:0000313" key="1">
    <source>
        <dbReference type="Proteomes" id="UP000887564"/>
    </source>
</evidence>
<protein>
    <submittedName>
        <fullName evidence="2">Uncharacterized protein</fullName>
    </submittedName>
</protein>